<dbReference type="PROSITE" id="PS51257">
    <property type="entry name" value="PROKAR_LIPOPROTEIN"/>
    <property type="match status" value="1"/>
</dbReference>
<dbReference type="AlphaFoldDB" id="A0A0A9EKJ4"/>
<sequence length="59" mass="6759">MLPLVLRYGARKTGQPILSIIVSTSCTANFLRLMFSDELDHMDWLVFPIRMCNVFGKIV</sequence>
<proteinExistence type="predicted"/>
<protein>
    <submittedName>
        <fullName evidence="1">Uncharacterized protein</fullName>
    </submittedName>
</protein>
<reference evidence="1" key="1">
    <citation type="submission" date="2014-09" db="EMBL/GenBank/DDBJ databases">
        <authorList>
            <person name="Magalhaes I.L.F."/>
            <person name="Oliveira U."/>
            <person name="Santos F.R."/>
            <person name="Vidigal T.H.D.A."/>
            <person name="Brescovit A.D."/>
            <person name="Santos A.J."/>
        </authorList>
    </citation>
    <scope>NUCLEOTIDE SEQUENCE</scope>
    <source>
        <tissue evidence="1">Shoot tissue taken approximately 20 cm above the soil surface</tissue>
    </source>
</reference>
<reference evidence="1" key="2">
    <citation type="journal article" date="2015" name="Data Brief">
        <title>Shoot transcriptome of the giant reed, Arundo donax.</title>
        <authorList>
            <person name="Barrero R.A."/>
            <person name="Guerrero F.D."/>
            <person name="Moolhuijzen P."/>
            <person name="Goolsby J.A."/>
            <person name="Tidwell J."/>
            <person name="Bellgard S.E."/>
            <person name="Bellgard M.I."/>
        </authorList>
    </citation>
    <scope>NUCLEOTIDE SEQUENCE</scope>
    <source>
        <tissue evidence="1">Shoot tissue taken approximately 20 cm above the soil surface</tissue>
    </source>
</reference>
<accession>A0A0A9EKJ4</accession>
<dbReference type="EMBL" id="GBRH01196636">
    <property type="protein sequence ID" value="JAE01260.1"/>
    <property type="molecule type" value="Transcribed_RNA"/>
</dbReference>
<organism evidence="1">
    <name type="scientific">Arundo donax</name>
    <name type="common">Giant reed</name>
    <name type="synonym">Donax arundinaceus</name>
    <dbReference type="NCBI Taxonomy" id="35708"/>
    <lineage>
        <taxon>Eukaryota</taxon>
        <taxon>Viridiplantae</taxon>
        <taxon>Streptophyta</taxon>
        <taxon>Embryophyta</taxon>
        <taxon>Tracheophyta</taxon>
        <taxon>Spermatophyta</taxon>
        <taxon>Magnoliopsida</taxon>
        <taxon>Liliopsida</taxon>
        <taxon>Poales</taxon>
        <taxon>Poaceae</taxon>
        <taxon>PACMAD clade</taxon>
        <taxon>Arundinoideae</taxon>
        <taxon>Arundineae</taxon>
        <taxon>Arundo</taxon>
    </lineage>
</organism>
<name>A0A0A9EKJ4_ARUDO</name>
<evidence type="ECO:0000313" key="1">
    <source>
        <dbReference type="EMBL" id="JAE01260.1"/>
    </source>
</evidence>